<dbReference type="OrthoDB" id="4754142at2759"/>
<proteinExistence type="predicted"/>
<feature type="signal peptide" evidence="1">
    <location>
        <begin position="1"/>
        <end position="23"/>
    </location>
</feature>
<evidence type="ECO:0000313" key="2">
    <source>
        <dbReference type="EMBL" id="TGJ78221.1"/>
    </source>
</evidence>
<keyword evidence="1" id="KW-0732">Signal</keyword>
<name>A0A4Z0YG48_9PEZI</name>
<evidence type="ECO:0008006" key="4">
    <source>
        <dbReference type="Google" id="ProtNLM"/>
    </source>
</evidence>
<dbReference type="AlphaFoldDB" id="A0A4Z0YG48"/>
<feature type="chain" id="PRO_5021438390" description="AA1-like domain-containing protein" evidence="1">
    <location>
        <begin position="24"/>
        <end position="126"/>
    </location>
</feature>
<dbReference type="EMBL" id="SKBN01000430">
    <property type="protein sequence ID" value="TGJ78221.1"/>
    <property type="molecule type" value="Genomic_DNA"/>
</dbReference>
<comment type="caution">
    <text evidence="2">The sequence shown here is derived from an EMBL/GenBank/DDBJ whole genome shotgun (WGS) entry which is preliminary data.</text>
</comment>
<gene>
    <name evidence="2" type="ORF">E0Z10_g10545</name>
</gene>
<accession>A0A4Z0YG48</accession>
<evidence type="ECO:0000313" key="3">
    <source>
        <dbReference type="Proteomes" id="UP000297716"/>
    </source>
</evidence>
<organism evidence="2 3">
    <name type="scientific">Xylaria hypoxylon</name>
    <dbReference type="NCBI Taxonomy" id="37992"/>
    <lineage>
        <taxon>Eukaryota</taxon>
        <taxon>Fungi</taxon>
        <taxon>Dikarya</taxon>
        <taxon>Ascomycota</taxon>
        <taxon>Pezizomycotina</taxon>
        <taxon>Sordariomycetes</taxon>
        <taxon>Xylariomycetidae</taxon>
        <taxon>Xylariales</taxon>
        <taxon>Xylariaceae</taxon>
        <taxon>Xylaria</taxon>
    </lineage>
</organism>
<sequence length="126" mass="13073">MRNFQAILKAVLLAATIAGTATALPANQTGTDGPDINAGWTFEAFADGACRINVHNAVGNTDQPCTALAGQAFSYKFTSTTDPATGASFAANLYSSVGCQNRILTDDGKNGNCNTVLFESYNVVVT</sequence>
<protein>
    <recommendedName>
        <fullName evidence="4">AA1-like domain-containing protein</fullName>
    </recommendedName>
</protein>
<dbReference type="Proteomes" id="UP000297716">
    <property type="component" value="Unassembled WGS sequence"/>
</dbReference>
<keyword evidence="3" id="KW-1185">Reference proteome</keyword>
<reference evidence="2 3" key="1">
    <citation type="submission" date="2019-03" db="EMBL/GenBank/DDBJ databases">
        <title>Draft genome sequence of Xylaria hypoxylon DSM 108379, a ubiquitous saprotrophic-parasitic fungi on hardwood.</title>
        <authorList>
            <person name="Buettner E."/>
            <person name="Leonhardt S."/>
            <person name="Gebauer A.M."/>
            <person name="Liers C."/>
            <person name="Hofrichter M."/>
            <person name="Kellner H."/>
        </authorList>
    </citation>
    <scope>NUCLEOTIDE SEQUENCE [LARGE SCALE GENOMIC DNA]</scope>
    <source>
        <strain evidence="2 3">DSM 108379</strain>
    </source>
</reference>
<evidence type="ECO:0000256" key="1">
    <source>
        <dbReference type="SAM" id="SignalP"/>
    </source>
</evidence>